<dbReference type="InterPro" id="IPR032386">
    <property type="entry name" value="FlgT_M"/>
</dbReference>
<keyword evidence="1" id="KW-0732">Signal</keyword>
<comment type="caution">
    <text evidence="5">The sequence shown here is derived from an EMBL/GenBank/DDBJ whole genome shotgun (WGS) entry which is preliminary data.</text>
</comment>
<dbReference type="InterPro" id="IPR038165">
    <property type="entry name" value="FlgT_C_sf"/>
</dbReference>
<dbReference type="Pfam" id="PF16538">
    <property type="entry name" value="FlgT_C"/>
    <property type="match status" value="1"/>
</dbReference>
<feature type="domain" description="Flagellar assembly protein T N-terminal" evidence="4">
    <location>
        <begin position="20"/>
        <end position="107"/>
    </location>
</feature>
<dbReference type="InterPro" id="IPR038180">
    <property type="entry name" value="FlgT_N_sf"/>
</dbReference>
<dbReference type="InterPro" id="IPR032370">
    <property type="entry name" value="FlgT_N"/>
</dbReference>
<evidence type="ECO:0000313" key="6">
    <source>
        <dbReference type="Proteomes" id="UP000294832"/>
    </source>
</evidence>
<dbReference type="OrthoDB" id="8778507at2"/>
<feature type="domain" description="Flagellar assembly protein T middle" evidence="3">
    <location>
        <begin position="112"/>
        <end position="261"/>
    </location>
</feature>
<sequence length="386" mass="43328">MVVLRALMLLLLLPWPVTAAWYKGVGSAPVINGNEDYAKEQAARAALRDAILQAGASVSLLSEVDEGSLNGNTFQVRANGHVTRIQKMEEYSKDDRVTVTLRADIWNDGALCENQHLTSKSIIMAPLVLADRDYAGYGGLSEFPQEVSQRLFFEFDQAKADFLAKSLLQHPLAIDPDRMSNQDQQQLQYLSEQSRAQYIVMGRITDLAVGKVASGLLSRDKLVREFGISLYLIDGISGLPIMKKDYHTRTYWPFSLTQKVAPGSEQLWQSDYGLEVTRLLKVAVEDMSDLLKCAHPKSRIVRVGSNTLEVAMGGRQGVKIGDMFKLQYQFNYVDEQGVKYANFSDDQVEFEVVKVYPDHSQLVPLNNDMPLGIQIRDVVQLDNFWN</sequence>
<dbReference type="Pfam" id="PF16539">
    <property type="entry name" value="FlgT_M"/>
    <property type="match status" value="1"/>
</dbReference>
<reference evidence="5 6" key="1">
    <citation type="submission" date="2019-03" db="EMBL/GenBank/DDBJ databases">
        <title>Freshwater and sediment microbial communities from various areas in North America, analyzing microbe dynamics in response to fracking.</title>
        <authorList>
            <person name="Lamendella R."/>
        </authorList>
    </citation>
    <scope>NUCLEOTIDE SEQUENCE [LARGE SCALE GENOMIC DNA]</scope>
    <source>
        <strain evidence="5 6">74A</strain>
    </source>
</reference>
<dbReference type="EMBL" id="SLWF01000001">
    <property type="protein sequence ID" value="TCN90601.1"/>
    <property type="molecule type" value="Genomic_DNA"/>
</dbReference>
<evidence type="ECO:0000259" key="3">
    <source>
        <dbReference type="Pfam" id="PF16539"/>
    </source>
</evidence>
<dbReference type="Gene3D" id="2.40.10.410">
    <property type="entry name" value="FlgT, C-terminal domain"/>
    <property type="match status" value="1"/>
</dbReference>
<keyword evidence="6" id="KW-1185">Reference proteome</keyword>
<evidence type="ECO:0000313" key="5">
    <source>
        <dbReference type="EMBL" id="TCN90601.1"/>
    </source>
</evidence>
<dbReference type="InterPro" id="IPR032388">
    <property type="entry name" value="FlgT_C"/>
</dbReference>
<feature type="domain" description="Flagellar assembly protein T C-terminal" evidence="2">
    <location>
        <begin position="307"/>
        <end position="379"/>
    </location>
</feature>
<dbReference type="AlphaFoldDB" id="A0A4R2FIA0"/>
<dbReference type="Pfam" id="PF16548">
    <property type="entry name" value="FlgT_N"/>
    <property type="match status" value="1"/>
</dbReference>
<proteinExistence type="predicted"/>
<protein>
    <submittedName>
        <fullName evidence="5">Flagellar assembly T-like protein</fullName>
    </submittedName>
</protein>
<dbReference type="Gene3D" id="3.40.50.10610">
    <property type="entry name" value="ABC-type transport auxiliary lipoprotein component"/>
    <property type="match status" value="1"/>
</dbReference>
<keyword evidence="5" id="KW-0282">Flagellum</keyword>
<dbReference type="RefSeq" id="WP_133037345.1">
    <property type="nucleotide sequence ID" value="NZ_SLWF01000001.1"/>
</dbReference>
<feature type="signal peptide" evidence="1">
    <location>
        <begin position="1"/>
        <end position="19"/>
    </location>
</feature>
<evidence type="ECO:0000256" key="1">
    <source>
        <dbReference type="SAM" id="SignalP"/>
    </source>
</evidence>
<organism evidence="5 6">
    <name type="scientific">Shewanella fodinae</name>
    <dbReference type="NCBI Taxonomy" id="552357"/>
    <lineage>
        <taxon>Bacteria</taxon>
        <taxon>Pseudomonadati</taxon>
        <taxon>Pseudomonadota</taxon>
        <taxon>Gammaproteobacteria</taxon>
        <taxon>Alteromonadales</taxon>
        <taxon>Shewanellaceae</taxon>
        <taxon>Shewanella</taxon>
    </lineage>
</organism>
<feature type="chain" id="PRO_5020823173" evidence="1">
    <location>
        <begin position="20"/>
        <end position="386"/>
    </location>
</feature>
<accession>A0A4R2FIA0</accession>
<keyword evidence="5" id="KW-0966">Cell projection</keyword>
<evidence type="ECO:0000259" key="2">
    <source>
        <dbReference type="Pfam" id="PF16538"/>
    </source>
</evidence>
<gene>
    <name evidence="5" type="ORF">EDC91_10171</name>
</gene>
<dbReference type="Gene3D" id="3.30.1660.40">
    <property type="entry name" value="FlgT, N-terminal domain"/>
    <property type="match status" value="1"/>
</dbReference>
<evidence type="ECO:0000259" key="4">
    <source>
        <dbReference type="Pfam" id="PF16548"/>
    </source>
</evidence>
<keyword evidence="5" id="KW-0969">Cilium</keyword>
<name>A0A4R2FIA0_9GAMM</name>
<dbReference type="Proteomes" id="UP000294832">
    <property type="component" value="Unassembled WGS sequence"/>
</dbReference>